<dbReference type="OrthoDB" id="5149797at2"/>
<protein>
    <submittedName>
        <fullName evidence="1">Uncharacterized protein</fullName>
    </submittedName>
</protein>
<gene>
    <name evidence="1" type="ordered locus">Xcel_1300</name>
</gene>
<reference evidence="2" key="1">
    <citation type="submission" date="2009-11" db="EMBL/GenBank/DDBJ databases">
        <title>The complete chromosome of Xylanimonas cellulosilytica DSM 15894.</title>
        <authorList>
            <consortium name="US DOE Joint Genome Institute (JGI-PGF)"/>
            <person name="Lucas S."/>
            <person name="Copeland A."/>
            <person name="Lapidus A."/>
            <person name="Glavina del Rio T."/>
            <person name="Dalin E."/>
            <person name="Tice H."/>
            <person name="Bruce D."/>
            <person name="Goodwin L."/>
            <person name="Pitluck S."/>
            <person name="Kyrpides N."/>
            <person name="Mavromatis K."/>
            <person name="Ivanova N."/>
            <person name="Mikhailova N."/>
            <person name="Foster B."/>
            <person name="Clum A."/>
            <person name="Brettin T."/>
            <person name="Detter J.C."/>
            <person name="Han C."/>
            <person name="Larimer F."/>
            <person name="Land M."/>
            <person name="Hauser L."/>
            <person name="Markowitz V."/>
            <person name="Cheng J.F."/>
            <person name="Hugenholtz P."/>
            <person name="Woyke T."/>
            <person name="Wu D."/>
            <person name="Gehrich-Schroeter G."/>
            <person name="Schneider S."/>
            <person name="Pukall S.R."/>
            <person name="Klenk H.P."/>
            <person name="Eisen J.A."/>
        </authorList>
    </citation>
    <scope>NUCLEOTIDE SEQUENCE [LARGE SCALE GENOMIC DNA]</scope>
    <source>
        <strain evidence="2">DSM 15894 / CECT 5975 / LMG 20990 / XIL07</strain>
    </source>
</reference>
<accession>D1BR76</accession>
<dbReference type="KEGG" id="xce:Xcel_1300"/>
<keyword evidence="2" id="KW-1185">Reference proteome</keyword>
<organism evidence="1 2">
    <name type="scientific">Xylanimonas cellulosilytica (strain DSM 15894 / JCM 12276 / CECT 5975 / KCTC 9989 / LMG 20990 / NBRC 107835 / XIL07)</name>
    <dbReference type="NCBI Taxonomy" id="446471"/>
    <lineage>
        <taxon>Bacteria</taxon>
        <taxon>Bacillati</taxon>
        <taxon>Actinomycetota</taxon>
        <taxon>Actinomycetes</taxon>
        <taxon>Micrococcales</taxon>
        <taxon>Promicromonosporaceae</taxon>
        <taxon>Xylanimonas</taxon>
    </lineage>
</organism>
<dbReference type="STRING" id="446471.Xcel_1300"/>
<proteinExistence type="predicted"/>
<dbReference type="RefSeq" id="WP_012878073.1">
    <property type="nucleotide sequence ID" value="NC_013530.1"/>
</dbReference>
<reference evidence="1 2" key="2">
    <citation type="journal article" date="2010" name="Stand. Genomic Sci.">
        <title>Complete genome sequence of Xylanimonas cellulosilytica type strain (XIL07).</title>
        <authorList>
            <person name="Foster B."/>
            <person name="Pukall R."/>
            <person name="Abt B."/>
            <person name="Nolan M."/>
            <person name="Glavina Del Rio T."/>
            <person name="Chen F."/>
            <person name="Lucas S."/>
            <person name="Tice H."/>
            <person name="Pitluck S."/>
            <person name="Cheng J.-F."/>
            <person name="Chertkov O."/>
            <person name="Brettin T."/>
            <person name="Han C."/>
            <person name="Detter J.C."/>
            <person name="Bruce D."/>
            <person name="Goodwin L."/>
            <person name="Ivanova N."/>
            <person name="Mavromatis K."/>
            <person name="Pati A."/>
            <person name="Mikhailova N."/>
            <person name="Chen A."/>
            <person name="Palaniappan K."/>
            <person name="Land M."/>
            <person name="Hauser L."/>
            <person name="Chang Y.-J."/>
            <person name="Jeffries C.D."/>
            <person name="Chain P."/>
            <person name="Rohde M."/>
            <person name="Goeker M."/>
            <person name="Bristow J."/>
            <person name="Eisen J.A."/>
            <person name="Markowitz V."/>
            <person name="Hugenholtz P."/>
            <person name="Kyrpides N.C."/>
            <person name="Klenk H.-P."/>
            <person name="Lapidus A."/>
        </authorList>
    </citation>
    <scope>NUCLEOTIDE SEQUENCE [LARGE SCALE GENOMIC DNA]</scope>
    <source>
        <strain evidence="2">DSM 15894 / CECT 5975 / LMG 20990 / XIL07</strain>
    </source>
</reference>
<dbReference type="AlphaFoldDB" id="D1BR76"/>
<sequence length="97" mass="10161">MTTLHVELQDGFTGEPVVVEVDGATVVEDSPRTRVQIGLALTLEVDVEPGSHVLTVRHPGAAPFVEAVDVGAETWVGVSVAGGVVTARVQPAPFWYA</sequence>
<dbReference type="HOGENOM" id="CLU_2345970_0_0_11"/>
<name>D1BR76_XYLCX</name>
<dbReference type="Proteomes" id="UP000002255">
    <property type="component" value="Chromosome"/>
</dbReference>
<evidence type="ECO:0000313" key="1">
    <source>
        <dbReference type="EMBL" id="ACZ30331.1"/>
    </source>
</evidence>
<dbReference type="EMBL" id="CP001821">
    <property type="protein sequence ID" value="ACZ30331.1"/>
    <property type="molecule type" value="Genomic_DNA"/>
</dbReference>
<evidence type="ECO:0000313" key="2">
    <source>
        <dbReference type="Proteomes" id="UP000002255"/>
    </source>
</evidence>